<dbReference type="InterPro" id="IPR013968">
    <property type="entry name" value="PKS_KR"/>
</dbReference>
<dbReference type="InterPro" id="IPR050091">
    <property type="entry name" value="PKS_NRPS_Biosynth_Enz"/>
</dbReference>
<reference evidence="4" key="1">
    <citation type="submission" date="2022-10" db="EMBL/GenBank/DDBJ databases">
        <title>The complete genomes of actinobacterial strains from the NBC collection.</title>
        <authorList>
            <person name="Joergensen T.S."/>
            <person name="Alvarez Arevalo M."/>
            <person name="Sterndorff E.B."/>
            <person name="Faurdal D."/>
            <person name="Vuksanovic O."/>
            <person name="Mourched A.-S."/>
            <person name="Charusanti P."/>
            <person name="Shaw S."/>
            <person name="Blin K."/>
            <person name="Weber T."/>
        </authorList>
    </citation>
    <scope>NUCLEOTIDE SEQUENCE</scope>
    <source>
        <strain evidence="4">NBC_00008</strain>
    </source>
</reference>
<dbReference type="Gene3D" id="3.40.50.720">
    <property type="entry name" value="NAD(P)-binding Rossmann-like Domain"/>
    <property type="match status" value="1"/>
</dbReference>
<dbReference type="Pfam" id="PF08659">
    <property type="entry name" value="KR"/>
    <property type="match status" value="1"/>
</dbReference>
<protein>
    <submittedName>
        <fullName evidence="4">KR domain-containing protein</fullName>
    </submittedName>
</protein>
<dbReference type="PANTHER" id="PTHR43775:SF51">
    <property type="entry name" value="INACTIVE PHENOLPHTHIOCEROL SYNTHESIS POLYKETIDE SYNTHASE TYPE I PKS1-RELATED"/>
    <property type="match status" value="1"/>
</dbReference>
<proteinExistence type="predicted"/>
<sequence>MARYPFVERGERHLLLASRRSPAGEGTGGLVAELTVPGAHVQAVGCDVTERSAVRALLAGVKAGAPLTAAVHTAGVLDGGTFVRDRSAFVRVLVRGTGVVERELAGVRGTLTGPVPRRYTAAAPVLVCVPSFPAG</sequence>
<organism evidence="4">
    <name type="scientific">Streptomyces sp. NBC_00008</name>
    <dbReference type="NCBI Taxonomy" id="2903610"/>
    <lineage>
        <taxon>Bacteria</taxon>
        <taxon>Bacillati</taxon>
        <taxon>Actinomycetota</taxon>
        <taxon>Actinomycetes</taxon>
        <taxon>Kitasatosporales</taxon>
        <taxon>Streptomycetaceae</taxon>
        <taxon>Streptomyces</taxon>
    </lineage>
</organism>
<keyword evidence="2" id="KW-0511">Multifunctional enzyme</keyword>
<keyword evidence="1" id="KW-0808">Transferase</keyword>
<dbReference type="SUPFAM" id="SSF51735">
    <property type="entry name" value="NAD(P)-binding Rossmann-fold domains"/>
    <property type="match status" value="1"/>
</dbReference>
<dbReference type="PANTHER" id="PTHR43775">
    <property type="entry name" value="FATTY ACID SYNTHASE"/>
    <property type="match status" value="1"/>
</dbReference>
<dbReference type="InterPro" id="IPR036291">
    <property type="entry name" value="NAD(P)-bd_dom_sf"/>
</dbReference>
<dbReference type="GO" id="GO:0004312">
    <property type="term" value="F:fatty acid synthase activity"/>
    <property type="evidence" value="ECO:0007669"/>
    <property type="project" value="TreeGrafter"/>
</dbReference>
<feature type="domain" description="Ketoreductase (KR)" evidence="3">
    <location>
        <begin position="7"/>
        <end position="84"/>
    </location>
</feature>
<evidence type="ECO:0000313" key="4">
    <source>
        <dbReference type="EMBL" id="WTW66778.1"/>
    </source>
</evidence>
<gene>
    <name evidence="4" type="ORF">OG398_00090</name>
</gene>
<dbReference type="AlphaFoldDB" id="A0AAU2VHG3"/>
<name>A0AAU2VHG3_9ACTN</name>
<evidence type="ECO:0000256" key="2">
    <source>
        <dbReference type="ARBA" id="ARBA00023268"/>
    </source>
</evidence>
<accession>A0AAU2VHG3</accession>
<evidence type="ECO:0000259" key="3">
    <source>
        <dbReference type="Pfam" id="PF08659"/>
    </source>
</evidence>
<evidence type="ECO:0000256" key="1">
    <source>
        <dbReference type="ARBA" id="ARBA00022679"/>
    </source>
</evidence>
<dbReference type="GO" id="GO:0006633">
    <property type="term" value="P:fatty acid biosynthetic process"/>
    <property type="evidence" value="ECO:0007669"/>
    <property type="project" value="TreeGrafter"/>
</dbReference>
<dbReference type="EMBL" id="CP108313">
    <property type="protein sequence ID" value="WTW66778.1"/>
    <property type="molecule type" value="Genomic_DNA"/>
</dbReference>